<keyword evidence="1" id="KW-0472">Membrane</keyword>
<keyword evidence="2" id="KW-1185">Reference proteome</keyword>
<dbReference type="Proteomes" id="UP000887566">
    <property type="component" value="Unplaced"/>
</dbReference>
<name>A0A914XN15_9BILA</name>
<evidence type="ECO:0000313" key="3">
    <source>
        <dbReference type="WBParaSite" id="PSAMB.scaffold867size39939.g9557.t1"/>
    </source>
</evidence>
<reference evidence="3" key="1">
    <citation type="submission" date="2022-11" db="UniProtKB">
        <authorList>
            <consortium name="WormBaseParasite"/>
        </authorList>
    </citation>
    <scope>IDENTIFICATION</scope>
</reference>
<protein>
    <submittedName>
        <fullName evidence="3">Uncharacterized protein</fullName>
    </submittedName>
</protein>
<keyword evidence="1" id="KW-0812">Transmembrane</keyword>
<dbReference type="WBParaSite" id="PSAMB.scaffold867size39939.g9557.t1">
    <property type="protein sequence ID" value="PSAMB.scaffold867size39939.g9557.t1"/>
    <property type="gene ID" value="PSAMB.scaffold867size39939.g9557"/>
</dbReference>
<evidence type="ECO:0000256" key="1">
    <source>
        <dbReference type="SAM" id="Phobius"/>
    </source>
</evidence>
<feature type="transmembrane region" description="Helical" evidence="1">
    <location>
        <begin position="93"/>
        <end position="112"/>
    </location>
</feature>
<dbReference type="AlphaFoldDB" id="A0A914XN15"/>
<accession>A0A914XN15</accession>
<keyword evidence="1" id="KW-1133">Transmembrane helix</keyword>
<evidence type="ECO:0000313" key="2">
    <source>
        <dbReference type="Proteomes" id="UP000887566"/>
    </source>
</evidence>
<organism evidence="2 3">
    <name type="scientific">Plectus sambesii</name>
    <dbReference type="NCBI Taxonomy" id="2011161"/>
    <lineage>
        <taxon>Eukaryota</taxon>
        <taxon>Metazoa</taxon>
        <taxon>Ecdysozoa</taxon>
        <taxon>Nematoda</taxon>
        <taxon>Chromadorea</taxon>
        <taxon>Plectida</taxon>
        <taxon>Plectina</taxon>
        <taxon>Plectoidea</taxon>
        <taxon>Plectidae</taxon>
        <taxon>Plectus</taxon>
    </lineage>
</organism>
<sequence>MAESTPTTPTAKTLSVEDPSNKHLAVEKRMSIEKRTLAASAGQEETPTKAVIHQQKRFRAGHESFRLRMFQEQCGFEPVTVLSLLHIWHARHIIAVAVISLAFSRFIFLTAIA</sequence>
<proteinExistence type="predicted"/>